<evidence type="ECO:0000256" key="1">
    <source>
        <dbReference type="SAM" id="MobiDB-lite"/>
    </source>
</evidence>
<comment type="caution">
    <text evidence="2">The sequence shown here is derived from an EMBL/GenBank/DDBJ whole genome shotgun (WGS) entry which is preliminary data.</text>
</comment>
<evidence type="ECO:0000313" key="3">
    <source>
        <dbReference type="Proteomes" id="UP001396334"/>
    </source>
</evidence>
<gene>
    <name evidence="2" type="ORF">V6N11_013790</name>
</gene>
<sequence>MEMGSSLVAVIPQSLYWLCSISMPPWSLKKEWQKVYLENGDKSKEQRNSNGVSSKSPQDDVLKESTGKKIMFNRIATIWGRLEALGESANLAHGLDRVTQLISTARMEKIEEMIVVEVGNEDFQVRVSETLAPEIE</sequence>
<organism evidence="2 3">
    <name type="scientific">Hibiscus sabdariffa</name>
    <name type="common">roselle</name>
    <dbReference type="NCBI Taxonomy" id="183260"/>
    <lineage>
        <taxon>Eukaryota</taxon>
        <taxon>Viridiplantae</taxon>
        <taxon>Streptophyta</taxon>
        <taxon>Embryophyta</taxon>
        <taxon>Tracheophyta</taxon>
        <taxon>Spermatophyta</taxon>
        <taxon>Magnoliopsida</taxon>
        <taxon>eudicotyledons</taxon>
        <taxon>Gunneridae</taxon>
        <taxon>Pentapetalae</taxon>
        <taxon>rosids</taxon>
        <taxon>malvids</taxon>
        <taxon>Malvales</taxon>
        <taxon>Malvaceae</taxon>
        <taxon>Malvoideae</taxon>
        <taxon>Hibiscus</taxon>
    </lineage>
</organism>
<dbReference type="Proteomes" id="UP001396334">
    <property type="component" value="Unassembled WGS sequence"/>
</dbReference>
<accession>A0ABR2PDH6</accession>
<dbReference type="EMBL" id="JBBPBN010000064">
    <property type="protein sequence ID" value="KAK8986296.1"/>
    <property type="molecule type" value="Genomic_DNA"/>
</dbReference>
<feature type="region of interest" description="Disordered" evidence="1">
    <location>
        <begin position="41"/>
        <end position="63"/>
    </location>
</feature>
<proteinExistence type="predicted"/>
<evidence type="ECO:0000313" key="2">
    <source>
        <dbReference type="EMBL" id="KAK8986296.1"/>
    </source>
</evidence>
<keyword evidence="3" id="KW-1185">Reference proteome</keyword>
<protein>
    <submittedName>
        <fullName evidence="2">Uncharacterized protein</fullName>
    </submittedName>
</protein>
<reference evidence="2 3" key="1">
    <citation type="journal article" date="2024" name="G3 (Bethesda)">
        <title>Genome assembly of Hibiscus sabdariffa L. provides insights into metabolisms of medicinal natural products.</title>
        <authorList>
            <person name="Kim T."/>
        </authorList>
    </citation>
    <scope>NUCLEOTIDE SEQUENCE [LARGE SCALE GENOMIC DNA]</scope>
    <source>
        <strain evidence="2">TK-2024</strain>
        <tissue evidence="2">Old leaves</tissue>
    </source>
</reference>
<name>A0ABR2PDH6_9ROSI</name>